<dbReference type="InterPro" id="IPR001433">
    <property type="entry name" value="OxRdtase_FAD/NAD-bd"/>
</dbReference>
<sequence length="240" mass="26636">MARYHVKLVDKRDIARGTMAFRFEKPASFAFTAGQHVDIVQENPARTDEKGNGRDLSIAASPHEPWLEIATRMTGSAFKENLKNMPIGEEFLIKGPGGDFMLHQDSARPAVFLIGGIGITPIRSIILDAAHRKLPHKLFLFYSNRTPETTAYLEDLENAAGDNPNFTLISTMTKLEGYAGEWKGERGFIEKGLLARYLKNISNPVYYLAGPEAMVGEMRKLAVAMGADDLSIRAEEFPGY</sequence>
<dbReference type="PANTHER" id="PTHR47354:SF5">
    <property type="entry name" value="PROTEIN RFBI"/>
    <property type="match status" value="1"/>
</dbReference>
<dbReference type="SUPFAM" id="SSF52343">
    <property type="entry name" value="Ferredoxin reductase-like, C-terminal NADP-linked domain"/>
    <property type="match status" value="1"/>
</dbReference>
<gene>
    <name evidence="2" type="ORF">A2671_00835</name>
</gene>
<dbReference type="Gene3D" id="2.40.30.10">
    <property type="entry name" value="Translation factors"/>
    <property type="match status" value="1"/>
</dbReference>
<dbReference type="Proteomes" id="UP000178344">
    <property type="component" value="Unassembled WGS sequence"/>
</dbReference>
<proteinExistence type="predicted"/>
<feature type="domain" description="FAD-binding FR-type" evidence="1">
    <location>
        <begin position="1"/>
        <end position="103"/>
    </location>
</feature>
<protein>
    <submittedName>
        <fullName evidence="2">Oxidoreductase</fullName>
    </submittedName>
</protein>
<dbReference type="Gene3D" id="3.40.50.80">
    <property type="entry name" value="Nucleotide-binding domain of ferredoxin-NADP reductase (FNR) module"/>
    <property type="match status" value="1"/>
</dbReference>
<dbReference type="GO" id="GO:0016491">
    <property type="term" value="F:oxidoreductase activity"/>
    <property type="evidence" value="ECO:0007669"/>
    <property type="project" value="InterPro"/>
</dbReference>
<comment type="caution">
    <text evidence="2">The sequence shown here is derived from an EMBL/GenBank/DDBJ whole genome shotgun (WGS) entry which is preliminary data.</text>
</comment>
<evidence type="ECO:0000313" key="3">
    <source>
        <dbReference type="Proteomes" id="UP000178344"/>
    </source>
</evidence>
<dbReference type="PRINTS" id="PR00410">
    <property type="entry name" value="PHEHYDRXLASE"/>
</dbReference>
<dbReference type="EMBL" id="MFKQ01000030">
    <property type="protein sequence ID" value="OGG47102.1"/>
    <property type="molecule type" value="Genomic_DNA"/>
</dbReference>
<dbReference type="InterPro" id="IPR017927">
    <property type="entry name" value="FAD-bd_FR_type"/>
</dbReference>
<dbReference type="InterPro" id="IPR039261">
    <property type="entry name" value="FNR_nucleotide-bd"/>
</dbReference>
<dbReference type="PROSITE" id="PS51384">
    <property type="entry name" value="FAD_FR"/>
    <property type="match status" value="1"/>
</dbReference>
<reference evidence="2 3" key="1">
    <citation type="journal article" date="2016" name="Nat. Commun.">
        <title>Thousands of microbial genomes shed light on interconnected biogeochemical processes in an aquifer system.</title>
        <authorList>
            <person name="Anantharaman K."/>
            <person name="Brown C.T."/>
            <person name="Hug L.A."/>
            <person name="Sharon I."/>
            <person name="Castelle C.J."/>
            <person name="Probst A.J."/>
            <person name="Thomas B.C."/>
            <person name="Singh A."/>
            <person name="Wilkins M.J."/>
            <person name="Karaoz U."/>
            <person name="Brodie E.L."/>
            <person name="Williams K.H."/>
            <person name="Hubbard S.S."/>
            <person name="Banfield J.F."/>
        </authorList>
    </citation>
    <scope>NUCLEOTIDE SEQUENCE [LARGE SCALE GENOMIC DNA]</scope>
</reference>
<dbReference type="PANTHER" id="PTHR47354">
    <property type="entry name" value="NADH OXIDOREDUCTASE HCR"/>
    <property type="match status" value="1"/>
</dbReference>
<dbReference type="Pfam" id="PF00175">
    <property type="entry name" value="NAD_binding_1"/>
    <property type="match status" value="1"/>
</dbReference>
<accession>A0A1F6CDV4</accession>
<evidence type="ECO:0000313" key="2">
    <source>
        <dbReference type="EMBL" id="OGG47102.1"/>
    </source>
</evidence>
<dbReference type="SUPFAM" id="SSF63380">
    <property type="entry name" value="Riboflavin synthase domain-like"/>
    <property type="match status" value="1"/>
</dbReference>
<name>A0A1F6CDV4_9BACT</name>
<dbReference type="AlphaFoldDB" id="A0A1F6CDV4"/>
<organism evidence="2 3">
    <name type="scientific">Candidatus Kaiserbacteria bacterium RIFCSPHIGHO2_01_FULL_49_13</name>
    <dbReference type="NCBI Taxonomy" id="1798477"/>
    <lineage>
        <taxon>Bacteria</taxon>
        <taxon>Candidatus Kaiseribacteriota</taxon>
    </lineage>
</organism>
<dbReference type="CDD" id="cd00322">
    <property type="entry name" value="FNR_like"/>
    <property type="match status" value="1"/>
</dbReference>
<dbReference type="InterPro" id="IPR050415">
    <property type="entry name" value="MRET"/>
</dbReference>
<evidence type="ECO:0000259" key="1">
    <source>
        <dbReference type="PROSITE" id="PS51384"/>
    </source>
</evidence>
<dbReference type="InterPro" id="IPR017938">
    <property type="entry name" value="Riboflavin_synthase-like_b-brl"/>
</dbReference>